<keyword evidence="4" id="KW-0143">Chaperone</keyword>
<dbReference type="GO" id="GO:0005737">
    <property type="term" value="C:cytoplasm"/>
    <property type="evidence" value="ECO:0007669"/>
    <property type="project" value="UniProtKB-SubCell"/>
</dbReference>
<dbReference type="Gene3D" id="2.30.290.10">
    <property type="entry name" value="BH3618-like"/>
    <property type="match status" value="1"/>
</dbReference>
<keyword evidence="3 4" id="KW-0810">Translation regulation</keyword>
<dbReference type="Proteomes" id="UP000600247">
    <property type="component" value="Unassembled WGS sequence"/>
</dbReference>
<dbReference type="HAMAP" id="MF_01185">
    <property type="entry name" value="FliW"/>
    <property type="match status" value="1"/>
</dbReference>
<evidence type="ECO:0000256" key="3">
    <source>
        <dbReference type="ARBA" id="ARBA00022845"/>
    </source>
</evidence>
<dbReference type="InterPro" id="IPR024046">
    <property type="entry name" value="Flagellar_assmbl_FliW_dom_sf"/>
</dbReference>
<dbReference type="Pfam" id="PF02623">
    <property type="entry name" value="FliW"/>
    <property type="match status" value="1"/>
</dbReference>
<dbReference type="AlphaFoldDB" id="A0A917HMZ3"/>
<dbReference type="PANTHER" id="PTHR39190:SF1">
    <property type="entry name" value="FLAGELLAR ASSEMBLY FACTOR FLIW"/>
    <property type="match status" value="1"/>
</dbReference>
<keyword evidence="1 4" id="KW-0963">Cytoplasm</keyword>
<dbReference type="SUPFAM" id="SSF141457">
    <property type="entry name" value="BH3618-like"/>
    <property type="match status" value="1"/>
</dbReference>
<dbReference type="NCBIfam" id="NF009793">
    <property type="entry name" value="PRK13285.1-1"/>
    <property type="match status" value="1"/>
</dbReference>
<keyword evidence="5" id="KW-0969">Cilium</keyword>
<reference evidence="5 6" key="1">
    <citation type="journal article" date="2014" name="Int. J. Syst. Evol. Microbiol.">
        <title>Complete genome sequence of Corynebacterium casei LMG S-19264T (=DSM 44701T), isolated from a smear-ripened cheese.</title>
        <authorList>
            <consortium name="US DOE Joint Genome Institute (JGI-PGF)"/>
            <person name="Walter F."/>
            <person name="Albersmeier A."/>
            <person name="Kalinowski J."/>
            <person name="Ruckert C."/>
        </authorList>
    </citation>
    <scope>NUCLEOTIDE SEQUENCE [LARGE SCALE GENOMIC DNA]</scope>
    <source>
        <strain evidence="5 6">CGMCC 1.15286</strain>
    </source>
</reference>
<protein>
    <recommendedName>
        <fullName evidence="4">Flagellar assembly factor FliW</fullName>
    </recommendedName>
</protein>
<sequence length="147" mass="16325">MIVQTTRFGEVDCSDEEVIVFAGGIPGFKQYTKYMLVKVEESPFDYLQSLEDAALAFIIAEPFAFFPNYEFELPEQLQVEMNLEDSKNIQVFNIVNVKGDLVTATINLAAPVIINMQDRTGMQFILSDASYSIHQPLFAAALAAGGE</sequence>
<dbReference type="GO" id="GO:0006417">
    <property type="term" value="P:regulation of translation"/>
    <property type="evidence" value="ECO:0007669"/>
    <property type="project" value="UniProtKB-KW"/>
</dbReference>
<evidence type="ECO:0000313" key="5">
    <source>
        <dbReference type="EMBL" id="GGG84442.1"/>
    </source>
</evidence>
<proteinExistence type="inferred from homology"/>
<evidence type="ECO:0000256" key="4">
    <source>
        <dbReference type="HAMAP-Rule" id="MF_01185"/>
    </source>
</evidence>
<name>A0A917HMZ3_9BACL</name>
<evidence type="ECO:0000256" key="2">
    <source>
        <dbReference type="ARBA" id="ARBA00022795"/>
    </source>
</evidence>
<keyword evidence="6" id="KW-1185">Reference proteome</keyword>
<dbReference type="EMBL" id="BMHY01000013">
    <property type="protein sequence ID" value="GGG84442.1"/>
    <property type="molecule type" value="Genomic_DNA"/>
</dbReference>
<keyword evidence="2 4" id="KW-1005">Bacterial flagellum biogenesis</keyword>
<organism evidence="5 6">
    <name type="scientific">Paenibacillus radicis</name>
    <name type="common">ex Gao et al. 2016</name>
    <dbReference type="NCBI Taxonomy" id="1737354"/>
    <lineage>
        <taxon>Bacteria</taxon>
        <taxon>Bacillati</taxon>
        <taxon>Bacillota</taxon>
        <taxon>Bacilli</taxon>
        <taxon>Bacillales</taxon>
        <taxon>Paenibacillaceae</taxon>
        <taxon>Paenibacillus</taxon>
    </lineage>
</organism>
<comment type="function">
    <text evidence="4">Acts as an anti-CsrA protein, binds CsrA and prevents it from repressing translation of its target genes, one of which is flagellin. Binds to flagellin and participates in the assembly of the flagellum.</text>
</comment>
<evidence type="ECO:0000256" key="1">
    <source>
        <dbReference type="ARBA" id="ARBA00022490"/>
    </source>
</evidence>
<dbReference type="GO" id="GO:0044780">
    <property type="term" value="P:bacterial-type flagellum assembly"/>
    <property type="evidence" value="ECO:0007669"/>
    <property type="project" value="UniProtKB-UniRule"/>
</dbReference>
<evidence type="ECO:0000313" key="6">
    <source>
        <dbReference type="Proteomes" id="UP000600247"/>
    </source>
</evidence>
<keyword evidence="5" id="KW-0282">Flagellum</keyword>
<dbReference type="InterPro" id="IPR003775">
    <property type="entry name" value="Flagellar_assembly_factor_FliW"/>
</dbReference>
<comment type="subunit">
    <text evidence="4">Interacts with translational regulator CsrA and flagellin(s).</text>
</comment>
<comment type="subcellular location">
    <subcellularLocation>
        <location evidence="4">Cytoplasm</location>
    </subcellularLocation>
</comment>
<dbReference type="PANTHER" id="PTHR39190">
    <property type="entry name" value="FLAGELLAR ASSEMBLY FACTOR FLIW"/>
    <property type="match status" value="1"/>
</dbReference>
<accession>A0A917HMZ3</accession>
<keyword evidence="5" id="KW-0966">Cell projection</keyword>
<gene>
    <name evidence="4 5" type="primary">fliW</name>
    <name evidence="5" type="ORF">GCM10010918_47860</name>
</gene>
<dbReference type="RefSeq" id="WP_188892213.1">
    <property type="nucleotide sequence ID" value="NZ_BMHY01000013.1"/>
</dbReference>
<comment type="similarity">
    <text evidence="4">Belongs to the FliW family.</text>
</comment>
<comment type="caution">
    <text evidence="5">The sequence shown here is derived from an EMBL/GenBank/DDBJ whole genome shotgun (WGS) entry which is preliminary data.</text>
</comment>